<name>A0A1G8MK77_9BURK</name>
<accession>A0A1G8MK77</accession>
<protein>
    <submittedName>
        <fullName evidence="1">Uncharacterized protein</fullName>
    </submittedName>
</protein>
<organism evidence="1 2">
    <name type="scientific">Paraburkholderia phenazinium</name>
    <dbReference type="NCBI Taxonomy" id="60549"/>
    <lineage>
        <taxon>Bacteria</taxon>
        <taxon>Pseudomonadati</taxon>
        <taxon>Pseudomonadota</taxon>
        <taxon>Betaproteobacteria</taxon>
        <taxon>Burkholderiales</taxon>
        <taxon>Burkholderiaceae</taxon>
        <taxon>Paraburkholderia</taxon>
    </lineage>
</organism>
<sequence length="229" mass="26015">MFPGKIQSNADTVRLRFHLRHSGELGLTSWSTIRNDQKPGGSARNCRTHICFDHGERKVYSRGDPRRCPNAAVRYINAIALDLGAREARLQLSSVPPVRRCSQPVQQARFCKQKRPRTYACHPRGAGSQLLGSGDVLRCLHRIDITAHEYDGIKPVLPNGLRLDRKARIANNRAARLREHMQNIWSMASCCCHLIESRKWPSKIKSIVATANEKSNSMRHEVVNRQHLE</sequence>
<gene>
    <name evidence="1" type="ORF">SAMN05216466_13018</name>
</gene>
<evidence type="ECO:0000313" key="2">
    <source>
        <dbReference type="Proteomes" id="UP000199706"/>
    </source>
</evidence>
<evidence type="ECO:0000313" key="1">
    <source>
        <dbReference type="EMBL" id="SDI68431.1"/>
    </source>
</evidence>
<dbReference type="Proteomes" id="UP000199706">
    <property type="component" value="Unassembled WGS sequence"/>
</dbReference>
<dbReference type="EMBL" id="FNCJ01000030">
    <property type="protein sequence ID" value="SDI68431.1"/>
    <property type="molecule type" value="Genomic_DNA"/>
</dbReference>
<dbReference type="AlphaFoldDB" id="A0A1G8MK77"/>
<reference evidence="1 2" key="1">
    <citation type="submission" date="2016-10" db="EMBL/GenBank/DDBJ databases">
        <authorList>
            <person name="de Groot N.N."/>
        </authorList>
    </citation>
    <scope>NUCLEOTIDE SEQUENCE [LARGE SCALE GENOMIC DNA]</scope>
    <source>
        <strain evidence="1 2">LMG 2247</strain>
    </source>
</reference>
<proteinExistence type="predicted"/>